<evidence type="ECO:0000313" key="1">
    <source>
        <dbReference type="EMBL" id="PZQ78043.1"/>
    </source>
</evidence>
<sequence length="125" mass="14145">MANLPKAKAGNEWTEWKGGECPVPKGTKVDVIYRNGAKESLIMAPLNVLCSWGHLGGEDDIVAYRLSWVRHRGGKHPGKPRDKFEVRFRDGSIGKISIFHSEGWNRAHWLHLNNSLDIMAYRPVI</sequence>
<evidence type="ECO:0000313" key="2">
    <source>
        <dbReference type="Proteomes" id="UP000249135"/>
    </source>
</evidence>
<accession>A0A2W5SER6</accession>
<comment type="caution">
    <text evidence="1">The sequence shown here is derived from an EMBL/GenBank/DDBJ whole genome shotgun (WGS) entry which is preliminary data.</text>
</comment>
<organism evidence="1 2">
    <name type="scientific">Variovorax paradoxus</name>
    <dbReference type="NCBI Taxonomy" id="34073"/>
    <lineage>
        <taxon>Bacteria</taxon>
        <taxon>Pseudomonadati</taxon>
        <taxon>Pseudomonadota</taxon>
        <taxon>Betaproteobacteria</taxon>
        <taxon>Burkholderiales</taxon>
        <taxon>Comamonadaceae</taxon>
        <taxon>Variovorax</taxon>
    </lineage>
</organism>
<dbReference type="Proteomes" id="UP000249135">
    <property type="component" value="Unassembled WGS sequence"/>
</dbReference>
<reference evidence="1 2" key="1">
    <citation type="submission" date="2017-08" db="EMBL/GenBank/DDBJ databases">
        <title>Infants hospitalized years apart are colonized by the same room-sourced microbial strains.</title>
        <authorList>
            <person name="Brooks B."/>
            <person name="Olm M.R."/>
            <person name="Firek B.A."/>
            <person name="Baker R."/>
            <person name="Thomas B.C."/>
            <person name="Morowitz M.J."/>
            <person name="Banfield J.F."/>
        </authorList>
    </citation>
    <scope>NUCLEOTIDE SEQUENCE [LARGE SCALE GENOMIC DNA]</scope>
    <source>
        <strain evidence="1">S2_005_003_R2_41</strain>
    </source>
</reference>
<gene>
    <name evidence="1" type="ORF">DI563_01785</name>
</gene>
<proteinExistence type="predicted"/>
<dbReference type="AlphaFoldDB" id="A0A2W5SER6"/>
<name>A0A2W5SER6_VARPD</name>
<protein>
    <submittedName>
        <fullName evidence="1">Uncharacterized protein</fullName>
    </submittedName>
</protein>
<dbReference type="EMBL" id="QFPP01000006">
    <property type="protein sequence ID" value="PZQ78043.1"/>
    <property type="molecule type" value="Genomic_DNA"/>
</dbReference>